<dbReference type="EMBL" id="PCYK01000029">
    <property type="protein sequence ID" value="PIR45765.1"/>
    <property type="molecule type" value="Genomic_DNA"/>
</dbReference>
<comment type="caution">
    <text evidence="2">The sequence shown here is derived from an EMBL/GenBank/DDBJ whole genome shotgun (WGS) entry which is preliminary data.</text>
</comment>
<reference evidence="2 3" key="1">
    <citation type="submission" date="2017-09" db="EMBL/GenBank/DDBJ databases">
        <title>Depth-based differentiation of microbial function through sediment-hosted aquifers and enrichment of novel symbionts in the deep terrestrial subsurface.</title>
        <authorList>
            <person name="Probst A.J."/>
            <person name="Ladd B."/>
            <person name="Jarett J.K."/>
            <person name="Geller-Mcgrath D.E."/>
            <person name="Sieber C.M."/>
            <person name="Emerson J.B."/>
            <person name="Anantharaman K."/>
            <person name="Thomas B.C."/>
            <person name="Malmstrom R."/>
            <person name="Stieglmeier M."/>
            <person name="Klingl A."/>
            <person name="Woyke T."/>
            <person name="Ryan C.M."/>
            <person name="Banfield J.F."/>
        </authorList>
    </citation>
    <scope>NUCLEOTIDE SEQUENCE [LARGE SCALE GENOMIC DNA]</scope>
    <source>
        <strain evidence="2">CG10_big_fil_rev_8_21_14_0_10_49_38</strain>
    </source>
</reference>
<sequence>MAFADPRANLQQLNLSPGQTVVDFGAGTGAYALAAAGLVGSEGRVYAVEIQKELLAHLKQTAINQNFRNIELVWGDIEQAGGTGLSDHLADAVVASNVLFQAKSMYTLALELKRLLKPGGKALVVEWSESFGGTGPAPADVVASETVKQTFSSAGLSFVSEFSAGDHHYGLIFTK</sequence>
<organism evidence="2 3">
    <name type="scientific">Candidatus Vogelbacteria bacterium CG10_big_fil_rev_8_21_14_0_10_49_38</name>
    <dbReference type="NCBI Taxonomy" id="1975043"/>
    <lineage>
        <taxon>Bacteria</taxon>
        <taxon>Candidatus Vogeliibacteriota</taxon>
    </lineage>
</organism>
<feature type="domain" description="Methyltransferase" evidence="1">
    <location>
        <begin position="16"/>
        <end position="128"/>
    </location>
</feature>
<proteinExistence type="predicted"/>
<protein>
    <recommendedName>
        <fullName evidence="1">Methyltransferase domain-containing protein</fullName>
    </recommendedName>
</protein>
<accession>A0A2H0RJ07</accession>
<dbReference type="Gene3D" id="3.40.50.150">
    <property type="entry name" value="Vaccinia Virus protein VP39"/>
    <property type="match status" value="1"/>
</dbReference>
<dbReference type="Proteomes" id="UP000230431">
    <property type="component" value="Unassembled WGS sequence"/>
</dbReference>
<dbReference type="InterPro" id="IPR029063">
    <property type="entry name" value="SAM-dependent_MTases_sf"/>
</dbReference>
<evidence type="ECO:0000313" key="3">
    <source>
        <dbReference type="Proteomes" id="UP000230431"/>
    </source>
</evidence>
<dbReference type="PANTHER" id="PTHR43861:SF1">
    <property type="entry name" value="TRANS-ACONITATE 2-METHYLTRANSFERASE"/>
    <property type="match status" value="1"/>
</dbReference>
<evidence type="ECO:0000313" key="2">
    <source>
        <dbReference type="EMBL" id="PIR45765.1"/>
    </source>
</evidence>
<dbReference type="InterPro" id="IPR025714">
    <property type="entry name" value="Methyltranfer_dom"/>
</dbReference>
<dbReference type="PANTHER" id="PTHR43861">
    <property type="entry name" value="TRANS-ACONITATE 2-METHYLTRANSFERASE-RELATED"/>
    <property type="match status" value="1"/>
</dbReference>
<gene>
    <name evidence="2" type="ORF">COV08_03270</name>
</gene>
<dbReference type="CDD" id="cd02440">
    <property type="entry name" value="AdoMet_MTases"/>
    <property type="match status" value="1"/>
</dbReference>
<name>A0A2H0RJ07_9BACT</name>
<evidence type="ECO:0000259" key="1">
    <source>
        <dbReference type="Pfam" id="PF13847"/>
    </source>
</evidence>
<dbReference type="SUPFAM" id="SSF53335">
    <property type="entry name" value="S-adenosyl-L-methionine-dependent methyltransferases"/>
    <property type="match status" value="1"/>
</dbReference>
<dbReference type="AlphaFoldDB" id="A0A2H0RJ07"/>
<dbReference type="Pfam" id="PF13847">
    <property type="entry name" value="Methyltransf_31"/>
    <property type="match status" value="1"/>
</dbReference>